<evidence type="ECO:0000256" key="1">
    <source>
        <dbReference type="SAM" id="MobiDB-lite"/>
    </source>
</evidence>
<reference evidence="2 3" key="1">
    <citation type="journal article" date="2016" name="Nat. Commun.">
        <title>Extremotolerant tardigrade genome and improved radiotolerance of human cultured cells by tardigrade-unique protein.</title>
        <authorList>
            <person name="Hashimoto T."/>
            <person name="Horikawa D.D."/>
            <person name="Saito Y."/>
            <person name="Kuwahara H."/>
            <person name="Kozuka-Hata H."/>
            <person name="Shin-I T."/>
            <person name="Minakuchi Y."/>
            <person name="Ohishi K."/>
            <person name="Motoyama A."/>
            <person name="Aizu T."/>
            <person name="Enomoto A."/>
            <person name="Kondo K."/>
            <person name="Tanaka S."/>
            <person name="Hara Y."/>
            <person name="Koshikawa S."/>
            <person name="Sagara H."/>
            <person name="Miura T."/>
            <person name="Yokobori S."/>
            <person name="Miyagawa K."/>
            <person name="Suzuki Y."/>
            <person name="Kubo T."/>
            <person name="Oyama M."/>
            <person name="Kohara Y."/>
            <person name="Fujiyama A."/>
            <person name="Arakawa K."/>
            <person name="Katayama T."/>
            <person name="Toyoda A."/>
            <person name="Kunieda T."/>
        </authorList>
    </citation>
    <scope>NUCLEOTIDE SEQUENCE [LARGE SCALE GENOMIC DNA]</scope>
    <source>
        <strain evidence="2 3">YOKOZUNA-1</strain>
    </source>
</reference>
<accession>A0A1D1VCL7</accession>
<evidence type="ECO:0000313" key="2">
    <source>
        <dbReference type="EMBL" id="GAU96623.1"/>
    </source>
</evidence>
<protein>
    <submittedName>
        <fullName evidence="2">Uncharacterized protein</fullName>
    </submittedName>
</protein>
<dbReference type="OrthoDB" id="10655384at2759"/>
<evidence type="ECO:0000313" key="3">
    <source>
        <dbReference type="Proteomes" id="UP000186922"/>
    </source>
</evidence>
<feature type="region of interest" description="Disordered" evidence="1">
    <location>
        <begin position="211"/>
        <end position="245"/>
    </location>
</feature>
<organism evidence="2 3">
    <name type="scientific">Ramazzottius varieornatus</name>
    <name type="common">Water bear</name>
    <name type="synonym">Tardigrade</name>
    <dbReference type="NCBI Taxonomy" id="947166"/>
    <lineage>
        <taxon>Eukaryota</taxon>
        <taxon>Metazoa</taxon>
        <taxon>Ecdysozoa</taxon>
        <taxon>Tardigrada</taxon>
        <taxon>Eutardigrada</taxon>
        <taxon>Parachela</taxon>
        <taxon>Hypsibioidea</taxon>
        <taxon>Ramazzottiidae</taxon>
        <taxon>Ramazzottius</taxon>
    </lineage>
</organism>
<feature type="compositionally biased region" description="Polar residues" evidence="1">
    <location>
        <begin position="221"/>
        <end position="233"/>
    </location>
</feature>
<sequence>MDSNPAASLDGLDSVLNSLYSPGLNRYMMESYGLSNEEIDAQFANLLAQADSAPYKSTRSRAPTAPFSPLRVPESRFGQQYYVSAPNDPSGQQHYQQPLTSSQHIDNVPILHIPEQNDEAQSGNRSEDEEYNNFLRSIINPSDVTVVEKEKTKKVDPPYYYPKKKTPTDDVEYDRPVTKNEHQELLNDLKKNPVPGVPTDTDLLLLEPPMTTRSAARRSSDIISPTPSLSPAKTNDVHHTHQQQCCANSASYPSGSVTFHNAYSTYPSTSHPSQPSVHSFLNASQAHSRPSRTHQRSSQESSKGNNEIGESFKKPLPVMKPRGRAGKASLTSSRKDEHQHSSSQNKHCAHGGVNSINSASHTAQEASLTREIKRRFDSVATKFKQFCEGSEFPDDQKEFLVQMMNKAINRPDDREAVILTEFITRVVSLVTGQMDALKVEPFIREARKVDLPFTSVVFGVLVHDDSPLILTLMPHLFGKTKLIKAMQKESLATAAGKQREELAEAFQAAMRFNDHPYRFPKPNYGSRAARKLGLTGKEGLLNPQIFEFMAEEVITNPEKIIAETRSSTTPRSSLGTDTEVKPAVASNTHKAVPDRLLDASPAMNDNSSNDSLNSTHHILNTGHIAGEGPNTPGSVLDFNSIFAGVPTPPSAFMNEFSPAGMAQFPGDAVHTQNFVRPPPISISRPSRRVPLLSSPLPLMTSPTKSAGSPFDLGANSPLCNALRSPGRARYEFRSTAARGEHQSE</sequence>
<gene>
    <name evidence="2" type="primary">RvY_08046-1</name>
    <name evidence="2" type="synonym">RvY_08046.1</name>
    <name evidence="2" type="ORF">RvY_08046</name>
</gene>
<name>A0A1D1VCL7_RAMVA</name>
<feature type="compositionally biased region" description="Polar residues" evidence="1">
    <location>
        <begin position="354"/>
        <end position="366"/>
    </location>
</feature>
<feature type="compositionally biased region" description="Polar residues" evidence="1">
    <location>
        <begin position="296"/>
        <end position="305"/>
    </location>
</feature>
<proteinExistence type="predicted"/>
<feature type="region of interest" description="Disordered" evidence="1">
    <location>
        <begin position="266"/>
        <end position="366"/>
    </location>
</feature>
<comment type="caution">
    <text evidence="2">The sequence shown here is derived from an EMBL/GenBank/DDBJ whole genome shotgun (WGS) entry which is preliminary data.</text>
</comment>
<dbReference type="EMBL" id="BDGG01000003">
    <property type="protein sequence ID" value="GAU96623.1"/>
    <property type="molecule type" value="Genomic_DNA"/>
</dbReference>
<dbReference type="Proteomes" id="UP000186922">
    <property type="component" value="Unassembled WGS sequence"/>
</dbReference>
<keyword evidence="3" id="KW-1185">Reference proteome</keyword>
<dbReference type="AlphaFoldDB" id="A0A1D1VCL7"/>
<feature type="compositionally biased region" description="Polar residues" evidence="1">
    <location>
        <begin position="266"/>
        <end position="288"/>
    </location>
</feature>